<gene>
    <name evidence="2" type="ORF">ACAOBT_LOCUS12283</name>
</gene>
<evidence type="ECO:0000313" key="2">
    <source>
        <dbReference type="EMBL" id="CAH1976697.1"/>
    </source>
</evidence>
<dbReference type="PANTHER" id="PTHR33480:SF1">
    <property type="entry name" value="TYR RECOMBINASE DOMAIN-CONTAINING PROTEIN"/>
    <property type="match status" value="1"/>
</dbReference>
<accession>A0A9P0KJC9</accession>
<keyword evidence="1" id="KW-0732">Signal</keyword>
<dbReference type="OrthoDB" id="10068710at2759"/>
<sequence>MLIAFSCSGLIRGIASLLEQATLCSTAVPTIPIVRSSTHWLFRDDRSSVYGGPIANFTSRPEGLPFVTRQNSRGMTQIVFFAKFGYRSSGLCRADLVDSQSRGYSARILSIKTTVDRSSAGYSPVHKSAVNDSEENYMPCPFCLGFYTRKLLWKHKRTCPLNKDPSKTVPLSEGQDLMLPKNIANSSLKTIVFPRMLADKISLTAKKDALICAFGSRYINTHREQHHVNVCSRKMRELAKVLMECQKLDPAIKNLFDVLQPQHFDSVVQSAKVIARYNTQTDVFESPTFAMNISRSLKDCCDMAVLHIFKKKCNYLTISTSQAEANIGVFRQLLENKSCWKGLEYEDMEQSDTGPTSCRLEVVQKLSNREGKYSCSTIATN</sequence>
<evidence type="ECO:0000313" key="3">
    <source>
        <dbReference type="Proteomes" id="UP001152888"/>
    </source>
</evidence>
<keyword evidence="3" id="KW-1185">Reference proteome</keyword>
<reference evidence="2" key="1">
    <citation type="submission" date="2022-03" db="EMBL/GenBank/DDBJ databases">
        <authorList>
            <person name="Sayadi A."/>
        </authorList>
    </citation>
    <scope>NUCLEOTIDE SEQUENCE</scope>
</reference>
<feature type="signal peptide" evidence="1">
    <location>
        <begin position="1"/>
        <end position="16"/>
    </location>
</feature>
<proteinExistence type="predicted"/>
<comment type="caution">
    <text evidence="2">The sequence shown here is derived from an EMBL/GenBank/DDBJ whole genome shotgun (WGS) entry which is preliminary data.</text>
</comment>
<name>A0A9P0KJC9_ACAOB</name>
<dbReference type="PANTHER" id="PTHR33480">
    <property type="entry name" value="SET DOMAIN-CONTAINING PROTEIN-RELATED"/>
    <property type="match status" value="1"/>
</dbReference>
<dbReference type="AlphaFoldDB" id="A0A9P0KJC9"/>
<protein>
    <submittedName>
        <fullName evidence="2">Uncharacterized protein</fullName>
    </submittedName>
</protein>
<feature type="chain" id="PRO_5040218796" evidence="1">
    <location>
        <begin position="17"/>
        <end position="381"/>
    </location>
</feature>
<organism evidence="2 3">
    <name type="scientific">Acanthoscelides obtectus</name>
    <name type="common">Bean weevil</name>
    <name type="synonym">Bruchus obtectus</name>
    <dbReference type="NCBI Taxonomy" id="200917"/>
    <lineage>
        <taxon>Eukaryota</taxon>
        <taxon>Metazoa</taxon>
        <taxon>Ecdysozoa</taxon>
        <taxon>Arthropoda</taxon>
        <taxon>Hexapoda</taxon>
        <taxon>Insecta</taxon>
        <taxon>Pterygota</taxon>
        <taxon>Neoptera</taxon>
        <taxon>Endopterygota</taxon>
        <taxon>Coleoptera</taxon>
        <taxon>Polyphaga</taxon>
        <taxon>Cucujiformia</taxon>
        <taxon>Chrysomeloidea</taxon>
        <taxon>Chrysomelidae</taxon>
        <taxon>Bruchinae</taxon>
        <taxon>Bruchini</taxon>
        <taxon>Acanthoscelides</taxon>
    </lineage>
</organism>
<evidence type="ECO:0000256" key="1">
    <source>
        <dbReference type="SAM" id="SignalP"/>
    </source>
</evidence>
<dbReference type="EMBL" id="CAKOFQ010006850">
    <property type="protein sequence ID" value="CAH1976697.1"/>
    <property type="molecule type" value="Genomic_DNA"/>
</dbReference>
<dbReference type="Proteomes" id="UP001152888">
    <property type="component" value="Unassembled WGS sequence"/>
</dbReference>